<keyword evidence="3" id="KW-1185">Reference proteome</keyword>
<dbReference type="AlphaFoldDB" id="A0A9P6FVY0"/>
<feature type="chain" id="PRO_5040131990" evidence="1">
    <location>
        <begin position="34"/>
        <end position="139"/>
    </location>
</feature>
<accession>A0A9P6FVY0</accession>
<evidence type="ECO:0000313" key="3">
    <source>
        <dbReference type="Proteomes" id="UP000780801"/>
    </source>
</evidence>
<organism evidence="2 3">
    <name type="scientific">Lunasporangiospora selenospora</name>
    <dbReference type="NCBI Taxonomy" id="979761"/>
    <lineage>
        <taxon>Eukaryota</taxon>
        <taxon>Fungi</taxon>
        <taxon>Fungi incertae sedis</taxon>
        <taxon>Mucoromycota</taxon>
        <taxon>Mortierellomycotina</taxon>
        <taxon>Mortierellomycetes</taxon>
        <taxon>Mortierellales</taxon>
        <taxon>Mortierellaceae</taxon>
        <taxon>Lunasporangiospora</taxon>
    </lineage>
</organism>
<dbReference type="Proteomes" id="UP000780801">
    <property type="component" value="Unassembled WGS sequence"/>
</dbReference>
<name>A0A9P6FVY0_9FUNG</name>
<keyword evidence="1" id="KW-0732">Signal</keyword>
<sequence>MTNIARESSGLKAKIMRLGQVAILVTLISTAKASCTVNTSTNIDYQPGNTLTSYTRITFSTPTTISNPLENVFKCPGVGKFKYCDSTNSFCATVKCSQDNVTLVDHTYRGIVLGSDITEPSHRDRYPYNRVIDEYWSCY</sequence>
<gene>
    <name evidence="2" type="ORF">BGW38_001196</name>
</gene>
<protein>
    <submittedName>
        <fullName evidence="2">Uncharacterized protein</fullName>
    </submittedName>
</protein>
<proteinExistence type="predicted"/>
<dbReference type="EMBL" id="JAABOA010001366">
    <property type="protein sequence ID" value="KAF9581691.1"/>
    <property type="molecule type" value="Genomic_DNA"/>
</dbReference>
<comment type="caution">
    <text evidence="2">The sequence shown here is derived from an EMBL/GenBank/DDBJ whole genome shotgun (WGS) entry which is preliminary data.</text>
</comment>
<evidence type="ECO:0000313" key="2">
    <source>
        <dbReference type="EMBL" id="KAF9581691.1"/>
    </source>
</evidence>
<evidence type="ECO:0000256" key="1">
    <source>
        <dbReference type="SAM" id="SignalP"/>
    </source>
</evidence>
<feature type="signal peptide" evidence="1">
    <location>
        <begin position="1"/>
        <end position="33"/>
    </location>
</feature>
<reference evidence="2" key="1">
    <citation type="journal article" date="2020" name="Fungal Divers.">
        <title>Resolving the Mortierellaceae phylogeny through synthesis of multi-gene phylogenetics and phylogenomics.</title>
        <authorList>
            <person name="Vandepol N."/>
            <person name="Liber J."/>
            <person name="Desiro A."/>
            <person name="Na H."/>
            <person name="Kennedy M."/>
            <person name="Barry K."/>
            <person name="Grigoriev I.V."/>
            <person name="Miller A.N."/>
            <person name="O'Donnell K."/>
            <person name="Stajich J.E."/>
            <person name="Bonito G."/>
        </authorList>
    </citation>
    <scope>NUCLEOTIDE SEQUENCE</scope>
    <source>
        <strain evidence="2">KOD1015</strain>
    </source>
</reference>